<dbReference type="AlphaFoldDB" id="A0ABD3HZF3"/>
<feature type="compositionally biased region" description="Basic and acidic residues" evidence="12">
    <location>
        <begin position="39"/>
        <end position="65"/>
    </location>
</feature>
<keyword evidence="8" id="KW-0539">Nucleus</keyword>
<protein>
    <recommendedName>
        <fullName evidence="10">DNA mismatch repair protein MSH5</fullName>
    </recommendedName>
    <alternativeName>
        <fullName evidence="11">MutS protein homolog 5</fullName>
    </alternativeName>
</protein>
<keyword evidence="9" id="KW-0469">Meiosis</keyword>
<feature type="region of interest" description="Disordered" evidence="12">
    <location>
        <begin position="31"/>
        <end position="66"/>
    </location>
</feature>
<dbReference type="InterPro" id="IPR017261">
    <property type="entry name" value="DNA_mismatch_repair_MutS/MSH"/>
</dbReference>
<evidence type="ECO:0000256" key="9">
    <source>
        <dbReference type="ARBA" id="ARBA00023254"/>
    </source>
</evidence>
<keyword evidence="7" id="KW-0238">DNA-binding</keyword>
<keyword evidence="15" id="KW-1185">Reference proteome</keyword>
<dbReference type="PIRSF" id="PIRSF037677">
    <property type="entry name" value="DNA_mis_repair_Msh6"/>
    <property type="match status" value="1"/>
</dbReference>
<evidence type="ECO:0000256" key="12">
    <source>
        <dbReference type="SAM" id="MobiDB-lite"/>
    </source>
</evidence>
<evidence type="ECO:0000256" key="4">
    <source>
        <dbReference type="ARBA" id="ARBA00022454"/>
    </source>
</evidence>
<evidence type="ECO:0000313" key="15">
    <source>
        <dbReference type="Proteomes" id="UP001633002"/>
    </source>
</evidence>
<evidence type="ECO:0000256" key="1">
    <source>
        <dbReference type="ARBA" id="ARBA00004123"/>
    </source>
</evidence>
<dbReference type="InterPro" id="IPR036187">
    <property type="entry name" value="DNA_mismatch_repair_MutS_sf"/>
</dbReference>
<comment type="subcellular location">
    <subcellularLocation>
        <location evidence="2">Chromosome</location>
    </subcellularLocation>
    <subcellularLocation>
        <location evidence="1">Nucleus</location>
    </subcellularLocation>
</comment>
<keyword evidence="5" id="KW-0547">Nucleotide-binding</keyword>
<dbReference type="Proteomes" id="UP001633002">
    <property type="component" value="Unassembled WGS sequence"/>
</dbReference>
<comment type="similarity">
    <text evidence="3">Belongs to the DNA mismatch repair MutS family.</text>
</comment>
<evidence type="ECO:0000256" key="10">
    <source>
        <dbReference type="ARBA" id="ARBA00073549"/>
    </source>
</evidence>
<feature type="domain" description="DNA mismatch repair proteins mutS family" evidence="13">
    <location>
        <begin position="493"/>
        <end position="509"/>
    </location>
</feature>
<evidence type="ECO:0000259" key="13">
    <source>
        <dbReference type="PROSITE" id="PS00486"/>
    </source>
</evidence>
<dbReference type="SUPFAM" id="SSF52540">
    <property type="entry name" value="P-loop containing nucleoside triphosphate hydrolases"/>
    <property type="match status" value="1"/>
</dbReference>
<organism evidence="14 15">
    <name type="scientific">Riccia sorocarpa</name>
    <dbReference type="NCBI Taxonomy" id="122646"/>
    <lineage>
        <taxon>Eukaryota</taxon>
        <taxon>Viridiplantae</taxon>
        <taxon>Streptophyta</taxon>
        <taxon>Embryophyta</taxon>
        <taxon>Marchantiophyta</taxon>
        <taxon>Marchantiopsida</taxon>
        <taxon>Marchantiidae</taxon>
        <taxon>Marchantiales</taxon>
        <taxon>Ricciaceae</taxon>
        <taxon>Riccia</taxon>
    </lineage>
</organism>
<evidence type="ECO:0000256" key="7">
    <source>
        <dbReference type="ARBA" id="ARBA00023125"/>
    </source>
</evidence>
<evidence type="ECO:0000256" key="2">
    <source>
        <dbReference type="ARBA" id="ARBA00004286"/>
    </source>
</evidence>
<reference evidence="14 15" key="1">
    <citation type="submission" date="2024-09" db="EMBL/GenBank/DDBJ databases">
        <title>Chromosome-scale assembly of Riccia sorocarpa.</title>
        <authorList>
            <person name="Paukszto L."/>
        </authorList>
    </citation>
    <scope>NUCLEOTIDE SEQUENCE [LARGE SCALE GENOMIC DNA]</scope>
    <source>
        <strain evidence="14">LP-2024</strain>
        <tissue evidence="14">Aerial parts of the thallus</tissue>
    </source>
</reference>
<gene>
    <name evidence="14" type="ORF">R1sor_010422</name>
</gene>
<dbReference type="FunFam" id="3.40.50.300:FF:001067">
    <property type="entry name" value="DNA mismatch repair protein MSH5"/>
    <property type="match status" value="1"/>
</dbReference>
<dbReference type="SUPFAM" id="SSF48334">
    <property type="entry name" value="DNA repair protein MutS, domain III"/>
    <property type="match status" value="1"/>
</dbReference>
<dbReference type="InterPro" id="IPR000432">
    <property type="entry name" value="DNA_mismatch_repair_MutS_C"/>
</dbReference>
<keyword evidence="6" id="KW-0067">ATP-binding</keyword>
<comment type="caution">
    <text evidence="14">The sequence shown here is derived from an EMBL/GenBank/DDBJ whole genome shotgun (WGS) entry which is preliminary data.</text>
</comment>
<dbReference type="PANTHER" id="PTHR11361">
    <property type="entry name" value="DNA MISMATCH REPAIR PROTEIN MUTS FAMILY MEMBER"/>
    <property type="match status" value="1"/>
</dbReference>
<dbReference type="InterPro" id="IPR027417">
    <property type="entry name" value="P-loop_NTPase"/>
</dbReference>
<evidence type="ECO:0000256" key="8">
    <source>
        <dbReference type="ARBA" id="ARBA00023242"/>
    </source>
</evidence>
<dbReference type="InterPro" id="IPR007696">
    <property type="entry name" value="DNA_mismatch_repair_MutS_core"/>
</dbReference>
<dbReference type="Gene3D" id="3.40.50.300">
    <property type="entry name" value="P-loop containing nucleotide triphosphate hydrolases"/>
    <property type="match status" value="1"/>
</dbReference>
<dbReference type="GO" id="GO:0005524">
    <property type="term" value="F:ATP binding"/>
    <property type="evidence" value="ECO:0007669"/>
    <property type="project" value="UniProtKB-KW"/>
</dbReference>
<dbReference type="PANTHER" id="PTHR11361:SF20">
    <property type="entry name" value="MUTS PROTEIN HOMOLOG 5"/>
    <property type="match status" value="1"/>
</dbReference>
<evidence type="ECO:0000313" key="14">
    <source>
        <dbReference type="EMBL" id="KAL3696346.1"/>
    </source>
</evidence>
<dbReference type="SMART" id="SM00533">
    <property type="entry name" value="MUTSd"/>
    <property type="match status" value="1"/>
</dbReference>
<dbReference type="GO" id="GO:0005694">
    <property type="term" value="C:chromosome"/>
    <property type="evidence" value="ECO:0007669"/>
    <property type="project" value="UniProtKB-SubCell"/>
</dbReference>
<dbReference type="SMART" id="SM00534">
    <property type="entry name" value="MUTSac"/>
    <property type="match status" value="1"/>
</dbReference>
<dbReference type="GO" id="GO:0003677">
    <property type="term" value="F:DNA binding"/>
    <property type="evidence" value="ECO:0007669"/>
    <property type="project" value="UniProtKB-KW"/>
</dbReference>
<evidence type="ECO:0000256" key="11">
    <source>
        <dbReference type="ARBA" id="ARBA00077470"/>
    </source>
</evidence>
<evidence type="ECO:0000256" key="5">
    <source>
        <dbReference type="ARBA" id="ARBA00022741"/>
    </source>
</evidence>
<proteinExistence type="inferred from homology"/>
<dbReference type="GO" id="GO:0051026">
    <property type="term" value="P:chiasma assembly"/>
    <property type="evidence" value="ECO:0007669"/>
    <property type="project" value="UniProtKB-ARBA"/>
</dbReference>
<accession>A0ABD3HZF3</accession>
<evidence type="ECO:0000256" key="6">
    <source>
        <dbReference type="ARBA" id="ARBA00022840"/>
    </source>
</evidence>
<dbReference type="Pfam" id="PF00488">
    <property type="entry name" value="MutS_V"/>
    <property type="match status" value="1"/>
</dbReference>
<dbReference type="InterPro" id="IPR045076">
    <property type="entry name" value="MutS"/>
</dbReference>
<name>A0ABD3HZF3_9MARC</name>
<sequence>MPFQKRRMIAMSSREFESRNSLRSTACFQWAKSSGERQSPTEKARDRERKRKSVEEKDLHEHSNDDPESQIYMACLKQGQRLGVAYFDVSSGEMFVMEVWEDDCDLPTLQLIKYQVQPAVIYTSTKMDDQFITTLHMKVHEGNEAPQVKLVKSSFFSYQQARHRLAYLKVKGVRSDLNDTERLHVVFSAIGDELMRVGDLINGVLEFDQCCGENLETIVAYGLCEELDNLKNLYDGLPDFLNKVTDAEMRELSHMGCASQGSTVYVPQVGYFLRFTEGREAELLMPGCSNYEYAFEATTAEGKEFFYRTARTEELDSVLGDLYHKILDMERAILRNLATKVEHYTDTLKDAAKVAAEIDCLLSFSLAARDYGYIQPELTENDVLIIENGRHVLQEMTVDRFVPNDTRITDEGRVNIITGPNYSGKSVYSKQVALIAFLAHIGSFVPADKAVVGLIDRIFSRVASRETIGVSQSTFMIDLNQIAVMLRHSTARSLCLIDEFGKGTLTADGIGLLCATLHEFASRPSAPKVIASTHFSEVFDQTYLPQSPKIRFHTMSVMDSTEKDNENSGEDIVFLYRLVPGYKVPSYETVELTTFALNITAGIHCADLAGVSKGILDRSRQIQKLLLSGTPIHRLNIPGVESRDQEYKLLVQNLLALDCKRGDVRAFVNEYLEHQNNIGDAGRSGTVLLESS</sequence>
<dbReference type="EMBL" id="JBJQOH010000002">
    <property type="protein sequence ID" value="KAL3696346.1"/>
    <property type="molecule type" value="Genomic_DNA"/>
</dbReference>
<dbReference type="CDD" id="cd03281">
    <property type="entry name" value="ABC_MSH5_euk"/>
    <property type="match status" value="1"/>
</dbReference>
<evidence type="ECO:0000256" key="3">
    <source>
        <dbReference type="ARBA" id="ARBA00006271"/>
    </source>
</evidence>
<dbReference type="PROSITE" id="PS00486">
    <property type="entry name" value="DNA_MISMATCH_REPAIR_2"/>
    <property type="match status" value="1"/>
</dbReference>
<dbReference type="GO" id="GO:0005634">
    <property type="term" value="C:nucleus"/>
    <property type="evidence" value="ECO:0007669"/>
    <property type="project" value="UniProtKB-SubCell"/>
</dbReference>
<keyword evidence="4" id="KW-0158">Chromosome</keyword>